<dbReference type="InterPro" id="IPR016032">
    <property type="entry name" value="Sig_transdc_resp-reg_C-effctor"/>
</dbReference>
<dbReference type="InterPro" id="IPR000792">
    <property type="entry name" value="Tscrpt_reg_LuxR_C"/>
</dbReference>
<feature type="domain" description="HTH luxR-type" evidence="1">
    <location>
        <begin position="1"/>
        <end position="59"/>
    </location>
</feature>
<accession>A0A4Q7KMK1</accession>
<keyword evidence="3" id="KW-1185">Reference proteome</keyword>
<reference evidence="2 3" key="1">
    <citation type="submission" date="2019-02" db="EMBL/GenBank/DDBJ databases">
        <title>Genomic Encyclopedia of Type Strains, Phase IV (KMG-IV): sequencing the most valuable type-strain genomes for metagenomic binning, comparative biology and taxonomic classification.</title>
        <authorList>
            <person name="Goeker M."/>
        </authorList>
    </citation>
    <scope>NUCLEOTIDE SEQUENCE [LARGE SCALE GENOMIC DNA]</scope>
    <source>
        <strain evidence="2 3">DSM 101727</strain>
    </source>
</reference>
<dbReference type="PRINTS" id="PR00364">
    <property type="entry name" value="DISEASERSIST"/>
</dbReference>
<dbReference type="CDD" id="cd06170">
    <property type="entry name" value="LuxR_C_like"/>
    <property type="match status" value="1"/>
</dbReference>
<dbReference type="SMART" id="SM00421">
    <property type="entry name" value="HTH_LUXR"/>
    <property type="match status" value="1"/>
</dbReference>
<dbReference type="PANTHER" id="PTHR47691">
    <property type="entry name" value="REGULATOR-RELATED"/>
    <property type="match status" value="1"/>
</dbReference>
<dbReference type="Pfam" id="PF25872">
    <property type="entry name" value="HTH_77"/>
    <property type="match status" value="1"/>
</dbReference>
<dbReference type="InterPro" id="IPR058852">
    <property type="entry name" value="HTH_77"/>
</dbReference>
<dbReference type="AlphaFoldDB" id="A0A4Q7KMK1"/>
<sequence length="890" mass="94346">MSEREAEVLAAVGARLSNAQIANRLHISVRTVESHVSSLLRKYGATDRWDLAEQAQRGTPPPGHLAGLPTSRTTFVGRARERDLVIGLLADTRLVTLLGPGGIGKTRLAAAVAEAAGPSFPLGGAFVDLVPVRDGFVERAVAATVGVTERPGQTLADSIAQRLGRGRSLLVLDNCEHLVDAAAEFVERLLSTCPDVTVLVTSRERTGVPGERTVPVEPLPLASDAERLFLDRATAADPDFTAGQAVVAELCGRLDGLPLAIELAAARSASLGVDGLLAALDDGLRVLTGGRGSVERHRSLRAVLDWSHDLLAEDERELFRRLSVFVSGFDLTAVAAVVPGRTGGAVADVLGRLVDKSLVVHQGGTRSRWRLLETVRAFAADRLDASGERAEVQQWHLRWAVAAGAELETRLDGEWRGDFDAVVDDLRAALAAAAPGPEVLPHRLARSLGHLTYARRFLHEAPGHYEEAARRALTPREAARDLRSASDGAHAFIDTGRACDLLLASAEQSRVAGDANAEAITLAFAVTTANRHPAGFTEEVPHERLRELLDRATAVGDHQDRFVAAHLAAANAWNATGEKVTPEPDLVPAAVATARATGDPVLISAGLDGVGITALADGRFREAHRVATERMALLDDMSRDDPYPAPEITDTYHMAATCAVAVGELSAALSVARLAAADDLVGHQSAVAMSALLPALVLLGDLDGVVRDGPVIWDVCERADSPLGWVSPAVASVALAHGLLGHDDEFRLWRDRAEQVAGSARSRYLASFAAFVDARVALHTGRTDDAGVLIERAFADFPRQDWHRAFANAAGAELAVASGLPDAADRLAAASATATENDWAIACLARARGRLDRDADALTAALAAWDRIGARVEHAYTERLIEELDLSTGV</sequence>
<dbReference type="PRINTS" id="PR00038">
    <property type="entry name" value="HTHLUXR"/>
</dbReference>
<dbReference type="Gene3D" id="3.40.50.300">
    <property type="entry name" value="P-loop containing nucleotide triphosphate hydrolases"/>
    <property type="match status" value="1"/>
</dbReference>
<dbReference type="GO" id="GO:0003677">
    <property type="term" value="F:DNA binding"/>
    <property type="evidence" value="ECO:0007669"/>
    <property type="project" value="InterPro"/>
</dbReference>
<evidence type="ECO:0000313" key="3">
    <source>
        <dbReference type="Proteomes" id="UP000294257"/>
    </source>
</evidence>
<dbReference type="Pfam" id="PF00196">
    <property type="entry name" value="GerE"/>
    <property type="match status" value="1"/>
</dbReference>
<gene>
    <name evidence="2" type="ORF">EV193_105334</name>
</gene>
<dbReference type="SUPFAM" id="SSF52540">
    <property type="entry name" value="P-loop containing nucleoside triphosphate hydrolases"/>
    <property type="match status" value="1"/>
</dbReference>
<dbReference type="PANTHER" id="PTHR47691:SF3">
    <property type="entry name" value="HTH-TYPE TRANSCRIPTIONAL REGULATOR RV0890C-RELATED"/>
    <property type="match status" value="1"/>
</dbReference>
<dbReference type="EMBL" id="SGWQ01000005">
    <property type="protein sequence ID" value="RZS37775.1"/>
    <property type="molecule type" value="Genomic_DNA"/>
</dbReference>
<organism evidence="2 3">
    <name type="scientific">Herbihabitans rhizosphaerae</name>
    <dbReference type="NCBI Taxonomy" id="1872711"/>
    <lineage>
        <taxon>Bacteria</taxon>
        <taxon>Bacillati</taxon>
        <taxon>Actinomycetota</taxon>
        <taxon>Actinomycetes</taxon>
        <taxon>Pseudonocardiales</taxon>
        <taxon>Pseudonocardiaceae</taxon>
        <taxon>Herbihabitans</taxon>
    </lineage>
</organism>
<comment type="caution">
    <text evidence="2">The sequence shown here is derived from an EMBL/GenBank/DDBJ whole genome shotgun (WGS) entry which is preliminary data.</text>
</comment>
<dbReference type="GO" id="GO:0006355">
    <property type="term" value="P:regulation of DNA-templated transcription"/>
    <property type="evidence" value="ECO:0007669"/>
    <property type="project" value="InterPro"/>
</dbReference>
<name>A0A4Q7KMK1_9PSEU</name>
<dbReference type="Proteomes" id="UP000294257">
    <property type="component" value="Unassembled WGS sequence"/>
</dbReference>
<evidence type="ECO:0000313" key="2">
    <source>
        <dbReference type="EMBL" id="RZS37775.1"/>
    </source>
</evidence>
<proteinExistence type="predicted"/>
<dbReference type="InterPro" id="IPR036388">
    <property type="entry name" value="WH-like_DNA-bd_sf"/>
</dbReference>
<dbReference type="Gene3D" id="1.10.10.10">
    <property type="entry name" value="Winged helix-like DNA-binding domain superfamily/Winged helix DNA-binding domain"/>
    <property type="match status" value="1"/>
</dbReference>
<dbReference type="PROSITE" id="PS50043">
    <property type="entry name" value="HTH_LUXR_2"/>
    <property type="match status" value="1"/>
</dbReference>
<protein>
    <submittedName>
        <fullName evidence="2">Putative ATPase</fullName>
    </submittedName>
</protein>
<dbReference type="SUPFAM" id="SSF46894">
    <property type="entry name" value="C-terminal effector domain of the bipartite response regulators"/>
    <property type="match status" value="1"/>
</dbReference>
<evidence type="ECO:0000259" key="1">
    <source>
        <dbReference type="PROSITE" id="PS50043"/>
    </source>
</evidence>
<dbReference type="InterPro" id="IPR027417">
    <property type="entry name" value="P-loop_NTPase"/>
</dbReference>